<keyword evidence="4" id="KW-0804">Transcription</keyword>
<evidence type="ECO:0000259" key="8">
    <source>
        <dbReference type="PROSITE" id="PS50807"/>
    </source>
</evidence>
<keyword evidence="3" id="KW-0238">DNA-binding</keyword>
<dbReference type="GO" id="GO:0042063">
    <property type="term" value="P:gliogenesis"/>
    <property type="evidence" value="ECO:0007669"/>
    <property type="project" value="TreeGrafter"/>
</dbReference>
<evidence type="ECO:0000256" key="6">
    <source>
        <dbReference type="SAM" id="MobiDB-lite"/>
    </source>
</evidence>
<dbReference type="GO" id="GO:0005634">
    <property type="term" value="C:nucleus"/>
    <property type="evidence" value="ECO:0007669"/>
    <property type="project" value="TreeGrafter"/>
</dbReference>
<evidence type="ECO:0000256" key="3">
    <source>
        <dbReference type="ARBA" id="ARBA00023125"/>
    </source>
</evidence>
<keyword evidence="10" id="KW-1185">Reference proteome</keyword>
<evidence type="ECO:0000256" key="5">
    <source>
        <dbReference type="ARBA" id="ARBA00023242"/>
    </source>
</evidence>
<evidence type="ECO:0000256" key="2">
    <source>
        <dbReference type="ARBA" id="ARBA00023015"/>
    </source>
</evidence>
<dbReference type="InterPro" id="IPR036115">
    <property type="entry name" value="GCM_dom_sf"/>
</dbReference>
<feature type="compositionally biased region" description="Basic and acidic residues" evidence="6">
    <location>
        <begin position="211"/>
        <end position="223"/>
    </location>
</feature>
<feature type="transmembrane region" description="Helical" evidence="7">
    <location>
        <begin position="711"/>
        <end position="732"/>
    </location>
</feature>
<evidence type="ECO:0000256" key="7">
    <source>
        <dbReference type="SAM" id="Phobius"/>
    </source>
</evidence>
<feature type="domain" description="GCM" evidence="8">
    <location>
        <begin position="68"/>
        <end position="225"/>
    </location>
</feature>
<dbReference type="Pfam" id="PF03615">
    <property type="entry name" value="GCM"/>
    <property type="match status" value="1"/>
</dbReference>
<keyword evidence="7" id="KW-0812">Transmembrane</keyword>
<name>A0A812DZ18_ACAPH</name>
<evidence type="ECO:0000313" key="10">
    <source>
        <dbReference type="Proteomes" id="UP000597762"/>
    </source>
</evidence>
<dbReference type="InterPro" id="IPR043021">
    <property type="entry name" value="GCM_small"/>
</dbReference>
<feature type="region of interest" description="Disordered" evidence="6">
    <location>
        <begin position="448"/>
        <end position="527"/>
    </location>
</feature>
<keyword evidence="7" id="KW-1133">Transmembrane helix</keyword>
<evidence type="ECO:0000256" key="4">
    <source>
        <dbReference type="ARBA" id="ARBA00023163"/>
    </source>
</evidence>
<keyword evidence="2" id="KW-0805">Transcription regulation</keyword>
<dbReference type="Proteomes" id="UP000597762">
    <property type="component" value="Unassembled WGS sequence"/>
</dbReference>
<reference evidence="9" key="1">
    <citation type="submission" date="2021-01" db="EMBL/GenBank/DDBJ databases">
        <authorList>
            <person name="Li R."/>
            <person name="Bekaert M."/>
        </authorList>
    </citation>
    <scope>NUCLEOTIDE SEQUENCE</scope>
    <source>
        <strain evidence="9">Farmed</strain>
    </source>
</reference>
<gene>
    <name evidence="9" type="ORF">SPHA_64151</name>
</gene>
<sequence length="734" mass="82037">MCFFYSSFDFSTDHFEGDLYGSVKMTLTDNSKYPVSSQPPLGPVGSQANAAVSVAAGTHANANKEAVHHWDINDSMLPMVSRFDAFQEWPNGHCRFVYSVELDEARRHASGWAMRNTNNHNVHILKKSCLGVLVCSLDCSAPDTGDKVHLRPAICDKARRKQIGKPCPNSKCAGHLELLSCRGHCGYPVTHFWRHVSGAIYFQAKGVHDHPRPEVKASAEARRQHQNSKQQKRLQARAYQSKRRGRQLSAERTAKRQRVSQTSSAVLCSCPPFECTCSQRANSASSVTSGQFQSWVEAATDNSDSYMPNSYMPATSESMPAYNQNTVMNECRVSPSMKTEMSDSKQLPVGSYPIQPRFKVTHSPIRTPLTSLSRSVGHTNLNRNFDLDYSDKIPVEEWTITKRRSQCEFESHFDRSVYSPGKQQDSMFYRNRQVTYSTIYSGGLPSLPYDSYNTPQQHRPPSDGFNLGTSWPGRHPRGSPSMEYSWEHCSSTSSSSKPMENRDLTGRQGGYRDSSSWSSDHESRPSPIAAATRTTLGDVCCSFPPKHTPLREPIKMDIHDDVKPCPAVLDNYPSKTRLSNPPDRVPSSVSPCFLELKSSTNVLKGVSDSETNLNMTDSDRHDSRKSDYHWLRFQEPITPTPTSFDRDPFPFDPMHTNNSTKGPRAEMQIPCMQNCDYDANLIPVYGDQAGSSTTNGYLSVAICSSLSPASLFSLSLSLYLSLFISIYLSIYLSI</sequence>
<dbReference type="SUPFAM" id="SSF90073">
    <property type="entry name" value="GCM domain"/>
    <property type="match status" value="1"/>
</dbReference>
<keyword evidence="7" id="KW-0472">Membrane</keyword>
<dbReference type="PANTHER" id="PTHR12414:SF8">
    <property type="entry name" value="TRANSCRIPTION FACTOR GLIAL CELLS MISSING-RELATED"/>
    <property type="match status" value="1"/>
</dbReference>
<dbReference type="Gene3D" id="2.20.25.670">
    <property type="entry name" value="GCM domain, large subdomain"/>
    <property type="match status" value="1"/>
</dbReference>
<accession>A0A812DZ18</accession>
<organism evidence="9 10">
    <name type="scientific">Acanthosepion pharaonis</name>
    <name type="common">Pharaoh cuttlefish</name>
    <name type="synonym">Sepia pharaonis</name>
    <dbReference type="NCBI Taxonomy" id="158019"/>
    <lineage>
        <taxon>Eukaryota</taxon>
        <taxon>Metazoa</taxon>
        <taxon>Spiralia</taxon>
        <taxon>Lophotrochozoa</taxon>
        <taxon>Mollusca</taxon>
        <taxon>Cephalopoda</taxon>
        <taxon>Coleoidea</taxon>
        <taxon>Decapodiformes</taxon>
        <taxon>Sepiida</taxon>
        <taxon>Sepiina</taxon>
        <taxon>Sepiidae</taxon>
        <taxon>Acanthosepion</taxon>
    </lineage>
</organism>
<dbReference type="Gene3D" id="3.30.70.3530">
    <property type="entry name" value="GCM motif"/>
    <property type="match status" value="1"/>
</dbReference>
<keyword evidence="5" id="KW-0539">Nucleus</keyword>
<feature type="compositionally biased region" description="Basic residues" evidence="6">
    <location>
        <begin position="224"/>
        <end position="246"/>
    </location>
</feature>
<dbReference type="InterPro" id="IPR039791">
    <property type="entry name" value="GCM"/>
</dbReference>
<keyword evidence="1" id="KW-0217">Developmental protein</keyword>
<comment type="caution">
    <text evidence="9">The sequence shown here is derived from an EMBL/GenBank/DDBJ whole genome shotgun (WGS) entry which is preliminary data.</text>
</comment>
<feature type="region of interest" description="Disordered" evidence="6">
    <location>
        <begin position="211"/>
        <end position="257"/>
    </location>
</feature>
<dbReference type="InterPro" id="IPR003902">
    <property type="entry name" value="Tscrpt_reg_GCM"/>
</dbReference>
<dbReference type="AlphaFoldDB" id="A0A812DZ18"/>
<proteinExistence type="predicted"/>
<dbReference type="GO" id="GO:0000978">
    <property type="term" value="F:RNA polymerase II cis-regulatory region sequence-specific DNA binding"/>
    <property type="evidence" value="ECO:0007669"/>
    <property type="project" value="TreeGrafter"/>
</dbReference>
<dbReference type="OrthoDB" id="6241117at2759"/>
<dbReference type="PANTHER" id="PTHR12414">
    <property type="entry name" value="GLIAL CELLS MISSING RELATED/GLIDE"/>
    <property type="match status" value="1"/>
</dbReference>
<dbReference type="PROSITE" id="PS50807">
    <property type="entry name" value="GCM"/>
    <property type="match status" value="1"/>
</dbReference>
<protein>
    <submittedName>
        <fullName evidence="9">GCM</fullName>
    </submittedName>
</protein>
<dbReference type="InterPro" id="IPR043020">
    <property type="entry name" value="GCM_large"/>
</dbReference>
<evidence type="ECO:0000256" key="1">
    <source>
        <dbReference type="ARBA" id="ARBA00022473"/>
    </source>
</evidence>
<dbReference type="EMBL" id="CAHIKZ030004620">
    <property type="protein sequence ID" value="CAE1313013.1"/>
    <property type="molecule type" value="Genomic_DNA"/>
</dbReference>
<evidence type="ECO:0000313" key="9">
    <source>
        <dbReference type="EMBL" id="CAE1313013.1"/>
    </source>
</evidence>
<dbReference type="GO" id="GO:0001228">
    <property type="term" value="F:DNA-binding transcription activator activity, RNA polymerase II-specific"/>
    <property type="evidence" value="ECO:0007669"/>
    <property type="project" value="InterPro"/>
</dbReference>